<gene>
    <name evidence="2" type="ORF">CLG94_12420</name>
</gene>
<organism evidence="2 3">
    <name type="scientific">Candidatus Methylomirabilis limnetica</name>
    <dbReference type="NCBI Taxonomy" id="2033718"/>
    <lineage>
        <taxon>Bacteria</taxon>
        <taxon>Candidatus Methylomirabilota</taxon>
        <taxon>Candidatus Methylomirabilia</taxon>
        <taxon>Candidatus Methylomirabilales</taxon>
        <taxon>Candidatus Methylomirabilaceae</taxon>
        <taxon>Candidatus Methylomirabilis</taxon>
    </lineage>
</organism>
<protein>
    <recommendedName>
        <fullName evidence="1">Glycosyl transferase family 1 domain-containing protein</fullName>
    </recommendedName>
</protein>
<dbReference type="PANTHER" id="PTHR12526">
    <property type="entry name" value="GLYCOSYLTRANSFERASE"/>
    <property type="match status" value="1"/>
</dbReference>
<dbReference type="SUPFAM" id="SSF53756">
    <property type="entry name" value="UDP-Glycosyltransferase/glycogen phosphorylase"/>
    <property type="match status" value="1"/>
</dbReference>
<reference evidence="3" key="2">
    <citation type="journal article" date="2018" name="Environ. Microbiol.">
        <title>Bloom of a denitrifying methanotroph, 'Candidatus Methylomirabilis limnetica', in a deep stratified lake.</title>
        <authorList>
            <person name="Graf J.S."/>
            <person name="Mayr M.J."/>
            <person name="Marchant H.K."/>
            <person name="Tienken D."/>
            <person name="Hach P.F."/>
            <person name="Brand A."/>
            <person name="Schubert C.J."/>
            <person name="Kuypers M.M."/>
            <person name="Milucka J."/>
        </authorList>
    </citation>
    <scope>NUCLEOTIDE SEQUENCE [LARGE SCALE GENOMIC DNA]</scope>
    <source>
        <strain evidence="3">Zug</strain>
    </source>
</reference>
<dbReference type="InterPro" id="IPR001296">
    <property type="entry name" value="Glyco_trans_1"/>
</dbReference>
<dbReference type="OrthoDB" id="9806653at2"/>
<name>A0A2T4TUV8_9BACT</name>
<proteinExistence type="predicted"/>
<evidence type="ECO:0000313" key="3">
    <source>
        <dbReference type="Proteomes" id="UP000241436"/>
    </source>
</evidence>
<feature type="domain" description="Glycosyl transferase family 1" evidence="1">
    <location>
        <begin position="223"/>
        <end position="383"/>
    </location>
</feature>
<keyword evidence="3" id="KW-1185">Reference proteome</keyword>
<dbReference type="Proteomes" id="UP000241436">
    <property type="component" value="Unassembled WGS sequence"/>
</dbReference>
<reference evidence="2 3" key="1">
    <citation type="submission" date="2017-09" db="EMBL/GenBank/DDBJ databases">
        <title>Bloom of a denitrifying methanotroph, Candidatus Methylomirabilis limnetica, in a deep stratified lake.</title>
        <authorList>
            <person name="Graf J.S."/>
            <person name="Marchant H.K."/>
            <person name="Tienken D."/>
            <person name="Hach P.F."/>
            <person name="Brand A."/>
            <person name="Schubert C.J."/>
            <person name="Kuypers M.M."/>
            <person name="Milucka J."/>
        </authorList>
    </citation>
    <scope>NUCLEOTIDE SEQUENCE [LARGE SCALE GENOMIC DNA]</scope>
    <source>
        <strain evidence="2 3">Zug</strain>
    </source>
</reference>
<dbReference type="Pfam" id="PF00534">
    <property type="entry name" value="Glycos_transf_1"/>
    <property type="match status" value="1"/>
</dbReference>
<evidence type="ECO:0000259" key="1">
    <source>
        <dbReference type="Pfam" id="PF00534"/>
    </source>
</evidence>
<dbReference type="GO" id="GO:0016757">
    <property type="term" value="F:glycosyltransferase activity"/>
    <property type="evidence" value="ECO:0007669"/>
    <property type="project" value="InterPro"/>
</dbReference>
<accession>A0A2T4TUV8</accession>
<sequence length="411" mass="45136">MAISQLRVAVFTSQAPWGKSESFVLTEIAELRRLVEAVLVIPVRPGSALFHGELARRIGQYTIRLPVINPMILGYVAAATLWSPRRVGQAFAEIIKGATSFRVLMKNLAVFPKAVYVARLIRQFGAHHIHAHWASVPATMALVVSRLTGVSWSFTAYRWDIAEDNLLRAKLLSASFARVASLGGQNEILDITGVRECQTLFTIHTGTEVLEDGGALCLRSDREFSIGCMANLVEKKGHCYLIEACRLLQQRGWRFICHIVGDGPLRESLEALVREYGLHECVRLWGAIPHDEVIRMLRRREIDLVVLPSIHTMNGEREGIPNVLVEALAHRVPTISTTTGEIPELLGDGAGVLVKPADAGALADAIQLVMEDSAYSESLVETGFARVSADFNIRTVAERLVTLMEGFGGIG</sequence>
<dbReference type="Gene3D" id="3.40.50.2000">
    <property type="entry name" value="Glycogen Phosphorylase B"/>
    <property type="match status" value="2"/>
</dbReference>
<evidence type="ECO:0000313" key="2">
    <source>
        <dbReference type="EMBL" id="PTL34896.1"/>
    </source>
</evidence>
<comment type="caution">
    <text evidence="2">The sequence shown here is derived from an EMBL/GenBank/DDBJ whole genome shotgun (WGS) entry which is preliminary data.</text>
</comment>
<dbReference type="EMBL" id="NVQC01000038">
    <property type="protein sequence ID" value="PTL34896.1"/>
    <property type="molecule type" value="Genomic_DNA"/>
</dbReference>
<dbReference type="RefSeq" id="WP_107564008.1">
    <property type="nucleotide sequence ID" value="NZ_NVQC01000038.1"/>
</dbReference>
<dbReference type="AlphaFoldDB" id="A0A2T4TUV8"/>